<comment type="subcellular location">
    <subcellularLocation>
        <location evidence="1">Cell membrane</location>
        <topology evidence="1">Multi-pass membrane protein</topology>
    </subcellularLocation>
</comment>
<evidence type="ECO:0000313" key="8">
    <source>
        <dbReference type="EMBL" id="QQO10997.1"/>
    </source>
</evidence>
<keyword evidence="6 7" id="KW-0472">Membrane</keyword>
<accession>A0A7T8BBW4</accession>
<evidence type="ECO:0000256" key="1">
    <source>
        <dbReference type="ARBA" id="ARBA00004651"/>
    </source>
</evidence>
<reference evidence="8" key="1">
    <citation type="submission" date="2021-01" db="EMBL/GenBank/DDBJ databases">
        <title>Description of Breznakiella homolactica.</title>
        <authorList>
            <person name="Song Y."/>
            <person name="Brune A."/>
        </authorList>
    </citation>
    <scope>NUCLEOTIDE SEQUENCE</scope>
    <source>
        <strain evidence="8">RmG30</strain>
    </source>
</reference>
<name>A0A7T8BBW4_9SPIR</name>
<sequence length="114" mass="12365">MIERVLLLALFLCGFCGLAVSRNLIKKVYALAIMNTSVILFFIVEGAAIGSLAPLLQTAEETASFVDPIPQALMLTAIVVGVCVSALSLALVYRLYRVYGTLDCEELRKMIGHD</sequence>
<organism evidence="8 9">
    <name type="scientific">Breznakiella homolactica</name>
    <dbReference type="NCBI Taxonomy" id="2798577"/>
    <lineage>
        <taxon>Bacteria</taxon>
        <taxon>Pseudomonadati</taxon>
        <taxon>Spirochaetota</taxon>
        <taxon>Spirochaetia</taxon>
        <taxon>Spirochaetales</taxon>
        <taxon>Breznakiellaceae</taxon>
        <taxon>Breznakiella</taxon>
    </lineage>
</organism>
<dbReference type="AlphaFoldDB" id="A0A7T8BBW4"/>
<evidence type="ECO:0000256" key="3">
    <source>
        <dbReference type="ARBA" id="ARBA00022475"/>
    </source>
</evidence>
<protein>
    <submittedName>
        <fullName evidence="8">Cation:proton antiporter subunit C</fullName>
    </submittedName>
</protein>
<feature type="transmembrane region" description="Helical" evidence="7">
    <location>
        <begin position="31"/>
        <end position="52"/>
    </location>
</feature>
<dbReference type="InterPro" id="IPR050601">
    <property type="entry name" value="CPA3_antiporter_subunitC"/>
</dbReference>
<dbReference type="InterPro" id="IPR039428">
    <property type="entry name" value="NUOK/Mnh_C1-like"/>
</dbReference>
<dbReference type="RefSeq" id="WP_215628308.1">
    <property type="nucleotide sequence ID" value="NZ_CP067089.2"/>
</dbReference>
<keyword evidence="3" id="KW-1003">Cell membrane</keyword>
<evidence type="ECO:0000313" key="9">
    <source>
        <dbReference type="Proteomes" id="UP000595917"/>
    </source>
</evidence>
<comment type="similarity">
    <text evidence="2">Belongs to the CPA3 antiporters (TC 2.A.63) subunit C family.</text>
</comment>
<evidence type="ECO:0000256" key="6">
    <source>
        <dbReference type="ARBA" id="ARBA00023136"/>
    </source>
</evidence>
<evidence type="ECO:0000256" key="4">
    <source>
        <dbReference type="ARBA" id="ARBA00022692"/>
    </source>
</evidence>
<gene>
    <name evidence="8" type="ORF">JFL75_08785</name>
</gene>
<dbReference type="Proteomes" id="UP000595917">
    <property type="component" value="Chromosome"/>
</dbReference>
<evidence type="ECO:0000256" key="2">
    <source>
        <dbReference type="ARBA" id="ARBA00010388"/>
    </source>
</evidence>
<feature type="transmembrane region" description="Helical" evidence="7">
    <location>
        <begin position="72"/>
        <end position="93"/>
    </location>
</feature>
<proteinExistence type="inferred from homology"/>
<dbReference type="EMBL" id="CP067089">
    <property type="protein sequence ID" value="QQO10997.1"/>
    <property type="molecule type" value="Genomic_DNA"/>
</dbReference>
<dbReference type="Gene3D" id="1.10.287.3510">
    <property type="match status" value="1"/>
</dbReference>
<evidence type="ECO:0000256" key="5">
    <source>
        <dbReference type="ARBA" id="ARBA00022989"/>
    </source>
</evidence>
<evidence type="ECO:0000256" key="7">
    <source>
        <dbReference type="SAM" id="Phobius"/>
    </source>
</evidence>
<dbReference type="PANTHER" id="PTHR34583">
    <property type="entry name" value="ANTIPORTER SUBUNIT MNHC2-RELATED"/>
    <property type="match status" value="1"/>
</dbReference>
<dbReference type="Pfam" id="PF00420">
    <property type="entry name" value="Oxidored_q2"/>
    <property type="match status" value="1"/>
</dbReference>
<keyword evidence="4 7" id="KW-0812">Transmembrane</keyword>
<dbReference type="GO" id="GO:0005886">
    <property type="term" value="C:plasma membrane"/>
    <property type="evidence" value="ECO:0007669"/>
    <property type="project" value="UniProtKB-SubCell"/>
</dbReference>
<keyword evidence="9" id="KW-1185">Reference proteome</keyword>
<dbReference type="NCBIfam" id="NF005620">
    <property type="entry name" value="PRK07375.1-5"/>
    <property type="match status" value="1"/>
</dbReference>
<dbReference type="PANTHER" id="PTHR34583:SF2">
    <property type="entry name" value="ANTIPORTER SUBUNIT MNHC2-RELATED"/>
    <property type="match status" value="1"/>
</dbReference>
<dbReference type="KEGG" id="bhc:JFL75_08785"/>
<keyword evidence="5 7" id="KW-1133">Transmembrane helix</keyword>